<dbReference type="RefSeq" id="WP_016665803.1">
    <property type="nucleotide sequence ID" value="NZ_CABKSM010000001.1"/>
</dbReference>
<feature type="compositionally biased region" description="Basic and acidic residues" evidence="1">
    <location>
        <begin position="1"/>
        <end position="16"/>
    </location>
</feature>
<reference evidence="5 6" key="1">
    <citation type="submission" date="2017-07" db="EMBL/GenBank/DDBJ databases">
        <authorList>
            <person name="Sun Z.S."/>
            <person name="Albrecht U."/>
            <person name="Echele G."/>
            <person name="Lee C.C."/>
        </authorList>
    </citation>
    <scope>NUCLEOTIDE SEQUENCE [LARGE SCALE GENOMIC DNA]</scope>
    <source>
        <strain evidence="5 6">P16-029</strain>
    </source>
</reference>
<dbReference type="InterPro" id="IPR012336">
    <property type="entry name" value="Thioredoxin-like_fold"/>
</dbReference>
<dbReference type="EMBL" id="NOWI01000002">
    <property type="protein sequence ID" value="RFT46482.1"/>
    <property type="molecule type" value="Genomic_DNA"/>
</dbReference>
<protein>
    <submittedName>
        <fullName evidence="4 5">Thioredoxin</fullName>
    </submittedName>
</protein>
<dbReference type="Pfam" id="PF13462">
    <property type="entry name" value="Thioredoxin_4"/>
    <property type="match status" value="1"/>
</dbReference>
<organism evidence="5 6">
    <name type="scientific">Cutibacterium avidum</name>
    <dbReference type="NCBI Taxonomy" id="33010"/>
    <lineage>
        <taxon>Bacteria</taxon>
        <taxon>Bacillati</taxon>
        <taxon>Actinomycetota</taxon>
        <taxon>Actinomycetes</taxon>
        <taxon>Propionibacteriales</taxon>
        <taxon>Propionibacteriaceae</taxon>
        <taxon>Cutibacterium</taxon>
    </lineage>
</organism>
<feature type="domain" description="Thioredoxin" evidence="3">
    <location>
        <begin position="57"/>
        <end position="264"/>
    </location>
</feature>
<dbReference type="EMBL" id="JBAKUA010000023">
    <property type="protein sequence ID" value="MEH1547605.1"/>
    <property type="molecule type" value="Genomic_DNA"/>
</dbReference>
<evidence type="ECO:0000313" key="6">
    <source>
        <dbReference type="Proteomes" id="UP000259211"/>
    </source>
</evidence>
<keyword evidence="2" id="KW-0812">Transmembrane</keyword>
<name>A0A3E2DM73_9ACTN</name>
<dbReference type="Gene3D" id="3.40.30.10">
    <property type="entry name" value="Glutaredoxin"/>
    <property type="match status" value="1"/>
</dbReference>
<comment type="caution">
    <text evidence="5">The sequence shown here is derived from an EMBL/GenBank/DDBJ whole genome shotgun (WGS) entry which is preliminary data.</text>
</comment>
<feature type="transmembrane region" description="Helical" evidence="2">
    <location>
        <begin position="32"/>
        <end position="53"/>
    </location>
</feature>
<dbReference type="PROSITE" id="PS51352">
    <property type="entry name" value="THIOREDOXIN_2"/>
    <property type="match status" value="1"/>
</dbReference>
<evidence type="ECO:0000256" key="2">
    <source>
        <dbReference type="SAM" id="Phobius"/>
    </source>
</evidence>
<evidence type="ECO:0000259" key="3">
    <source>
        <dbReference type="PROSITE" id="PS51352"/>
    </source>
</evidence>
<accession>A0A3E2DM73</accession>
<evidence type="ECO:0000256" key="1">
    <source>
        <dbReference type="SAM" id="MobiDB-lite"/>
    </source>
</evidence>
<keyword evidence="2" id="KW-0472">Membrane</keyword>
<evidence type="ECO:0000313" key="4">
    <source>
        <dbReference type="EMBL" id="MEH1547605.1"/>
    </source>
</evidence>
<proteinExistence type="predicted"/>
<feature type="region of interest" description="Disordered" evidence="1">
    <location>
        <begin position="1"/>
        <end position="23"/>
    </location>
</feature>
<keyword evidence="2" id="KW-1133">Transmembrane helix</keyword>
<reference evidence="4" key="2">
    <citation type="submission" date="2024-02" db="EMBL/GenBank/DDBJ databases">
        <title>Bacterial skin colonization with Propionibacterium avidum as a risk factor for Periprosthetic Joint Infections - a single-center prospective study.</title>
        <authorList>
            <person name="Achermann Y."/>
        </authorList>
    </citation>
    <scope>NUCLEOTIDE SEQUENCE</scope>
    <source>
        <strain evidence="4">PAVI-2017310195</strain>
    </source>
</reference>
<sequence length="264" mass="28587">MADKKSTASTSKRDALRAQQEAQESAKKRRRIIGVIAGVVIVAAVVVAVVLGLNHKSDDVPTTGQITPPSATKDGVYTLNKDKAKGGVPTVTVFQDYQCPACKGAEDLLGKPLNDLSSKGEIKLQYHTLTFLDRNLRNDSSSRAAMAAAAADVVGKYEAYHDVVYSHQPKEEGAGYTDEQLRKEFASEAGITGKDLTTFQRVYDNKQTEQFVKNGNDQGLQELQKFGSAGTPTFLVDGKPWEGWGDFQAVPSADELLKAIKKAH</sequence>
<dbReference type="AlphaFoldDB" id="A0A3E2DM73"/>
<dbReference type="SUPFAM" id="SSF52833">
    <property type="entry name" value="Thioredoxin-like"/>
    <property type="match status" value="1"/>
</dbReference>
<dbReference type="Proteomes" id="UP000259211">
    <property type="component" value="Unassembled WGS sequence"/>
</dbReference>
<gene>
    <name evidence="5" type="ORF">CHT91_02730</name>
    <name evidence="4" type="ORF">V7F78_11480</name>
</gene>
<dbReference type="InterPro" id="IPR036249">
    <property type="entry name" value="Thioredoxin-like_sf"/>
</dbReference>
<dbReference type="InterPro" id="IPR013766">
    <property type="entry name" value="Thioredoxin_domain"/>
</dbReference>
<dbReference type="Proteomes" id="UP001309299">
    <property type="component" value="Unassembled WGS sequence"/>
</dbReference>
<evidence type="ECO:0000313" key="5">
    <source>
        <dbReference type="EMBL" id="RFT46482.1"/>
    </source>
</evidence>